<evidence type="ECO:0000313" key="5">
    <source>
        <dbReference type="Proteomes" id="UP000614424"/>
    </source>
</evidence>
<dbReference type="Pfam" id="PF13614">
    <property type="entry name" value="AAA_31"/>
    <property type="match status" value="1"/>
</dbReference>
<keyword evidence="2" id="KW-0067">ATP-binding</keyword>
<protein>
    <submittedName>
        <fullName evidence="4">AAA family ATPase</fullName>
    </submittedName>
</protein>
<name>A0A8J6TFR6_9BACT</name>
<evidence type="ECO:0000313" key="4">
    <source>
        <dbReference type="EMBL" id="MBC8317842.1"/>
    </source>
</evidence>
<dbReference type="SUPFAM" id="SSF52540">
    <property type="entry name" value="P-loop containing nucleoside triphosphate hydrolases"/>
    <property type="match status" value="1"/>
</dbReference>
<dbReference type="Proteomes" id="UP000614424">
    <property type="component" value="Unassembled WGS sequence"/>
</dbReference>
<dbReference type="Gene3D" id="3.40.50.300">
    <property type="entry name" value="P-loop containing nucleotide triphosphate hydrolases"/>
    <property type="match status" value="1"/>
</dbReference>
<dbReference type="PANTHER" id="PTHR43384:SF4">
    <property type="entry name" value="CELLULOSE BIOSYNTHESIS PROTEIN BCSQ-RELATED"/>
    <property type="match status" value="1"/>
</dbReference>
<dbReference type="GO" id="GO:0016887">
    <property type="term" value="F:ATP hydrolysis activity"/>
    <property type="evidence" value="ECO:0007669"/>
    <property type="project" value="TreeGrafter"/>
</dbReference>
<dbReference type="GO" id="GO:0005524">
    <property type="term" value="F:ATP binding"/>
    <property type="evidence" value="ECO:0007669"/>
    <property type="project" value="UniProtKB-KW"/>
</dbReference>
<dbReference type="AlphaFoldDB" id="A0A8J6TFR6"/>
<reference evidence="4 5" key="1">
    <citation type="submission" date="2020-08" db="EMBL/GenBank/DDBJ databases">
        <title>Bridging the membrane lipid divide: bacteria of the FCB group superphylum have the potential to synthesize archaeal ether lipids.</title>
        <authorList>
            <person name="Villanueva L."/>
            <person name="Von Meijenfeldt F.A.B."/>
            <person name="Westbye A.B."/>
            <person name="Yadav S."/>
            <person name="Hopmans E.C."/>
            <person name="Dutilh B.E."/>
            <person name="Sinninghe Damste J.S."/>
        </authorList>
    </citation>
    <scope>NUCLEOTIDE SEQUENCE [LARGE SCALE GENOMIC DNA]</scope>
    <source>
        <strain evidence="4">NIOZ-UU47</strain>
    </source>
</reference>
<proteinExistence type="predicted"/>
<dbReference type="InterPro" id="IPR050625">
    <property type="entry name" value="ParA/MinD_ATPase"/>
</dbReference>
<accession>A0A8J6TFR6</accession>
<gene>
    <name evidence="4" type="ORF">H8E41_08030</name>
</gene>
<dbReference type="GO" id="GO:0051782">
    <property type="term" value="P:negative regulation of cell division"/>
    <property type="evidence" value="ECO:0007669"/>
    <property type="project" value="TreeGrafter"/>
</dbReference>
<sequence>MLPIKSYSQNQFAAVQEACAYFFPPKQIFDISFLRNIDRSILDDVCLRKKKQVQRIIKGRKQGGSQDKAIYYHEKMRQAYVLLSSAVNGDFPEIKSDSGPKIIAVGGSKGGIGKSMFAANVSVFLAQKGFSVIAMDLDLGGANLALYLGEKYILDRTINDFLKKKYPSLEDIIIDSSYGPKIIGGDSSELGAANIHHAQKMKLIRAIKGLDADFIILDLGGDTSFNMLDFFLLADHGLVITTRDSASYIGSYQFIKTALYRKINRLADHLDDAERDLDPQLSTVLKKCTVANGQPMSQTIVSLLDRVAENDPFDLPQVLKSIIGFKPHLIVNRAPSLLQANQVAHTISDLAKRYLSVRIGCPGHINKYPEIEDNLSNNAPLVARDPDGKLAGEISVIVTNIGL</sequence>
<comment type="caution">
    <text evidence="4">The sequence shown here is derived from an EMBL/GenBank/DDBJ whole genome shotgun (WGS) entry which is preliminary data.</text>
</comment>
<dbReference type="InterPro" id="IPR027417">
    <property type="entry name" value="P-loop_NTPase"/>
</dbReference>
<dbReference type="GO" id="GO:0005829">
    <property type="term" value="C:cytosol"/>
    <property type="evidence" value="ECO:0007669"/>
    <property type="project" value="TreeGrafter"/>
</dbReference>
<feature type="domain" description="AAA" evidence="3">
    <location>
        <begin position="101"/>
        <end position="257"/>
    </location>
</feature>
<keyword evidence="1" id="KW-0547">Nucleotide-binding</keyword>
<evidence type="ECO:0000256" key="1">
    <source>
        <dbReference type="ARBA" id="ARBA00022741"/>
    </source>
</evidence>
<dbReference type="PANTHER" id="PTHR43384">
    <property type="entry name" value="SEPTUM SITE-DETERMINING PROTEIN MIND HOMOLOG, CHLOROPLASTIC-RELATED"/>
    <property type="match status" value="1"/>
</dbReference>
<evidence type="ECO:0000256" key="2">
    <source>
        <dbReference type="ARBA" id="ARBA00022840"/>
    </source>
</evidence>
<organism evidence="4 5">
    <name type="scientific">Candidatus Desulfobia pelagia</name>
    <dbReference type="NCBI Taxonomy" id="2841692"/>
    <lineage>
        <taxon>Bacteria</taxon>
        <taxon>Pseudomonadati</taxon>
        <taxon>Thermodesulfobacteriota</taxon>
        <taxon>Desulfobulbia</taxon>
        <taxon>Desulfobulbales</taxon>
        <taxon>Desulfobulbaceae</taxon>
        <taxon>Candidatus Desulfobia</taxon>
    </lineage>
</organism>
<dbReference type="InterPro" id="IPR025669">
    <property type="entry name" value="AAA_dom"/>
</dbReference>
<dbReference type="EMBL" id="JACNJZ010000109">
    <property type="protein sequence ID" value="MBC8317842.1"/>
    <property type="molecule type" value="Genomic_DNA"/>
</dbReference>
<dbReference type="GO" id="GO:0009898">
    <property type="term" value="C:cytoplasmic side of plasma membrane"/>
    <property type="evidence" value="ECO:0007669"/>
    <property type="project" value="TreeGrafter"/>
</dbReference>
<evidence type="ECO:0000259" key="3">
    <source>
        <dbReference type="Pfam" id="PF13614"/>
    </source>
</evidence>